<evidence type="ECO:0000256" key="8">
    <source>
        <dbReference type="ARBA" id="ARBA00022989"/>
    </source>
</evidence>
<dbReference type="GO" id="GO:0071978">
    <property type="term" value="P:bacterial-type flagellum-dependent swarming motility"/>
    <property type="evidence" value="ECO:0007669"/>
    <property type="project" value="TreeGrafter"/>
</dbReference>
<evidence type="ECO:0000256" key="6">
    <source>
        <dbReference type="ARBA" id="ARBA00022692"/>
    </source>
</evidence>
<dbReference type="InterPro" id="IPR005503">
    <property type="entry name" value="FliL"/>
</dbReference>
<evidence type="ECO:0000256" key="7">
    <source>
        <dbReference type="ARBA" id="ARBA00022779"/>
    </source>
</evidence>
<dbReference type="GO" id="GO:0006935">
    <property type="term" value="P:chemotaxis"/>
    <property type="evidence" value="ECO:0007669"/>
    <property type="project" value="UniProtKB-KW"/>
</dbReference>
<keyword evidence="4" id="KW-1003">Cell membrane</keyword>
<evidence type="ECO:0000256" key="10">
    <source>
        <dbReference type="RuleBase" id="RU364125"/>
    </source>
</evidence>
<evidence type="ECO:0000313" key="12">
    <source>
        <dbReference type="EMBL" id="TYC61324.1"/>
    </source>
</evidence>
<keyword evidence="6" id="KW-0812">Transmembrane</keyword>
<evidence type="ECO:0000256" key="1">
    <source>
        <dbReference type="ARBA" id="ARBA00002254"/>
    </source>
</evidence>
<comment type="subcellular location">
    <subcellularLocation>
        <location evidence="10">Cell inner membrane</location>
    </subcellularLocation>
    <subcellularLocation>
        <location evidence="2">Cell membrane</location>
        <topology evidence="2">Single-pass membrane protein</topology>
    </subcellularLocation>
</comment>
<comment type="similarity">
    <text evidence="3 10">Belongs to the FliL family.</text>
</comment>
<dbReference type="PANTHER" id="PTHR35091:SF2">
    <property type="entry name" value="FLAGELLAR PROTEIN FLIL"/>
    <property type="match status" value="1"/>
</dbReference>
<dbReference type="OrthoDB" id="5297029at2"/>
<comment type="caution">
    <text evidence="12">The sequence shown here is derived from an EMBL/GenBank/DDBJ whole genome shotgun (WGS) entry which is preliminary data.</text>
</comment>
<keyword evidence="10" id="KW-0997">Cell inner membrane</keyword>
<dbReference type="EMBL" id="SDKK01000003">
    <property type="protein sequence ID" value="TYC61324.1"/>
    <property type="molecule type" value="Genomic_DNA"/>
</dbReference>
<accession>A0A6C2D620</accession>
<keyword evidence="5 10" id="KW-0145">Chemotaxis</keyword>
<comment type="function">
    <text evidence="1 10">Controls the rotational direction of flagella during chemotaxis.</text>
</comment>
<dbReference type="AlphaFoldDB" id="A0A6C2D620"/>
<dbReference type="RefSeq" id="WP_148577859.1">
    <property type="nucleotide sequence ID" value="NZ_SDKK01000003.1"/>
</dbReference>
<evidence type="ECO:0000256" key="4">
    <source>
        <dbReference type="ARBA" id="ARBA00022475"/>
    </source>
</evidence>
<evidence type="ECO:0000256" key="5">
    <source>
        <dbReference type="ARBA" id="ARBA00022500"/>
    </source>
</evidence>
<evidence type="ECO:0000313" key="13">
    <source>
        <dbReference type="Proteomes" id="UP000389128"/>
    </source>
</evidence>
<protein>
    <recommendedName>
        <fullName evidence="10">Flagellar protein FliL</fullName>
    </recommendedName>
</protein>
<sequence>MLNVSRTLRAVLFLLVAGQASANDHGDGGGGGSDLVTLETITTNLAREEGGGSRFIQIAISLRLSDPLGAAAINAYMPQVRNDILLLLSSYTGTALMVTQARKDLAEEVKDAVNGIVGTPAKTDKKGHRAPADGPVKHALFTSFIVQ</sequence>
<feature type="chain" id="PRO_5025613600" description="Flagellar protein FliL" evidence="11">
    <location>
        <begin position="23"/>
        <end position="147"/>
    </location>
</feature>
<dbReference type="GO" id="GO:0009425">
    <property type="term" value="C:bacterial-type flagellum basal body"/>
    <property type="evidence" value="ECO:0007669"/>
    <property type="project" value="InterPro"/>
</dbReference>
<keyword evidence="7 10" id="KW-0283">Flagellar rotation</keyword>
<evidence type="ECO:0000256" key="3">
    <source>
        <dbReference type="ARBA" id="ARBA00008281"/>
    </source>
</evidence>
<evidence type="ECO:0000256" key="2">
    <source>
        <dbReference type="ARBA" id="ARBA00004162"/>
    </source>
</evidence>
<keyword evidence="8" id="KW-1133">Transmembrane helix</keyword>
<proteinExistence type="inferred from homology"/>
<keyword evidence="9 10" id="KW-0472">Membrane</keyword>
<evidence type="ECO:0000256" key="9">
    <source>
        <dbReference type="ARBA" id="ARBA00023136"/>
    </source>
</evidence>
<dbReference type="Pfam" id="PF03748">
    <property type="entry name" value="FliL"/>
    <property type="match status" value="1"/>
</dbReference>
<name>A0A6C2D620_9RHOO</name>
<gene>
    <name evidence="12" type="ORF">ETQ85_04525</name>
</gene>
<keyword evidence="11" id="KW-0732">Signal</keyword>
<evidence type="ECO:0000256" key="11">
    <source>
        <dbReference type="SAM" id="SignalP"/>
    </source>
</evidence>
<dbReference type="Proteomes" id="UP000389128">
    <property type="component" value="Unassembled WGS sequence"/>
</dbReference>
<dbReference type="PANTHER" id="PTHR35091">
    <property type="entry name" value="FLAGELLAR PROTEIN FLIL"/>
    <property type="match status" value="1"/>
</dbReference>
<keyword evidence="13" id="KW-1185">Reference proteome</keyword>
<dbReference type="GO" id="GO:0005886">
    <property type="term" value="C:plasma membrane"/>
    <property type="evidence" value="ECO:0007669"/>
    <property type="project" value="UniProtKB-SubCell"/>
</dbReference>
<organism evidence="12 13">
    <name type="scientific">Zoogloea oleivorans</name>
    <dbReference type="NCBI Taxonomy" id="1552750"/>
    <lineage>
        <taxon>Bacteria</taxon>
        <taxon>Pseudomonadati</taxon>
        <taxon>Pseudomonadota</taxon>
        <taxon>Betaproteobacteria</taxon>
        <taxon>Rhodocyclales</taxon>
        <taxon>Zoogloeaceae</taxon>
        <taxon>Zoogloea</taxon>
    </lineage>
</organism>
<feature type="signal peptide" evidence="11">
    <location>
        <begin position="1"/>
        <end position="22"/>
    </location>
</feature>
<reference evidence="12 13" key="1">
    <citation type="submission" date="2019-01" db="EMBL/GenBank/DDBJ databases">
        <title>Zoogloea oleivorans genome sequencing and assembly.</title>
        <authorList>
            <person name="Tancsics A."/>
            <person name="Farkas M."/>
            <person name="Kriszt B."/>
            <person name="Maroti G."/>
            <person name="Horvath B."/>
        </authorList>
    </citation>
    <scope>NUCLEOTIDE SEQUENCE [LARGE SCALE GENOMIC DNA]</scope>
    <source>
        <strain evidence="12 13">Buc</strain>
    </source>
</reference>